<dbReference type="NCBIfam" id="TIGR01841">
    <property type="entry name" value="phasin"/>
    <property type="match status" value="1"/>
</dbReference>
<sequence>MFSYQDQFSAATKANLQAHLDLINNLTAKAFEGVEKIVELNLSATKATLEEATAAAKQLAAAKDPQELLSLAAAQAQPGAEKATAYSRHLAGIVSSTQAEFTKAAEAQISETSRKLSALIDEISKNAPPGSEQAVSILKATLTNANAAYEQLSKNSKQAVETLEANLANATKQFTAAAEKTVASARAKK</sequence>
<dbReference type="GeneID" id="90167334"/>
<dbReference type="Proteomes" id="UP000214747">
    <property type="component" value="Unassembled WGS sequence"/>
</dbReference>
<keyword evidence="1" id="KW-0175">Coiled coil</keyword>
<evidence type="ECO:0000256" key="1">
    <source>
        <dbReference type="SAM" id="Coils"/>
    </source>
</evidence>
<evidence type="ECO:0000313" key="4">
    <source>
        <dbReference type="Proteomes" id="UP000214747"/>
    </source>
</evidence>
<accession>A0A225ST79</accession>
<name>A0A225ST79_9BURK</name>
<feature type="coiled-coil region" evidence="1">
    <location>
        <begin position="102"/>
        <end position="180"/>
    </location>
</feature>
<protein>
    <submittedName>
        <fullName evidence="3">Phasin (PHA-granule associated protein)</fullName>
    </submittedName>
</protein>
<comment type="caution">
    <text evidence="3">The sequence shown here is derived from an EMBL/GenBank/DDBJ whole genome shotgun (WGS) entry which is preliminary data.</text>
</comment>
<reference evidence="3 4" key="1">
    <citation type="journal article" date="2010" name="Int. J. Syst. Evol. Microbiol.">
        <title>Reclassification of Herbaspirillum putei as a later heterotypic synonym of Herbaspirillum huttiense, with the description of H. huttiense subsp. huttiense subsp. nov. and H. huttiense subsp. putei subsp. nov., comb. nov., and description of Herbaspirillum aquaticum sp. nov.</title>
        <authorList>
            <person name="Dobritsa A.P."/>
            <person name="Reddy M.C."/>
            <person name="Samadpour M."/>
        </authorList>
    </citation>
    <scope>NUCLEOTIDE SEQUENCE [LARGE SCALE GENOMIC DNA]</scope>
    <source>
        <strain evidence="3 4">IEH 4430</strain>
    </source>
</reference>
<evidence type="ECO:0000313" key="3">
    <source>
        <dbReference type="EMBL" id="OWY32623.1"/>
    </source>
</evidence>
<proteinExistence type="predicted"/>
<dbReference type="Pfam" id="PF09361">
    <property type="entry name" value="Phasin_2"/>
    <property type="match status" value="1"/>
</dbReference>
<evidence type="ECO:0000259" key="2">
    <source>
        <dbReference type="Pfam" id="PF09361"/>
    </source>
</evidence>
<keyword evidence="4" id="KW-1185">Reference proteome</keyword>
<feature type="domain" description="Phasin" evidence="2">
    <location>
        <begin position="6"/>
        <end position="109"/>
    </location>
</feature>
<dbReference type="RefSeq" id="WP_006463404.1">
    <property type="nucleotide sequence ID" value="NZ_JARJFG010000047.1"/>
</dbReference>
<gene>
    <name evidence="3" type="ORF">CEJ45_20495</name>
</gene>
<dbReference type="AlphaFoldDB" id="A0A225ST79"/>
<dbReference type="EMBL" id="NJGV01000024">
    <property type="protein sequence ID" value="OWY32623.1"/>
    <property type="molecule type" value="Genomic_DNA"/>
</dbReference>
<organism evidence="3 4">
    <name type="scientific">Herbaspirillum aquaticum</name>
    <dbReference type="NCBI Taxonomy" id="568783"/>
    <lineage>
        <taxon>Bacteria</taxon>
        <taxon>Pseudomonadati</taxon>
        <taxon>Pseudomonadota</taxon>
        <taxon>Betaproteobacteria</taxon>
        <taxon>Burkholderiales</taxon>
        <taxon>Oxalobacteraceae</taxon>
        <taxon>Herbaspirillum</taxon>
    </lineage>
</organism>
<dbReference type="InterPro" id="IPR010127">
    <property type="entry name" value="Phasin_subfam-1"/>
</dbReference>
<dbReference type="InterPro" id="IPR018968">
    <property type="entry name" value="Phasin"/>
</dbReference>